<name>A0A9D5D0L2_9LILI</name>
<evidence type="ECO:0000313" key="6">
    <source>
        <dbReference type="EMBL" id="KAJ0982167.1"/>
    </source>
</evidence>
<organism evidence="6 7">
    <name type="scientific">Dioscorea zingiberensis</name>
    <dbReference type="NCBI Taxonomy" id="325984"/>
    <lineage>
        <taxon>Eukaryota</taxon>
        <taxon>Viridiplantae</taxon>
        <taxon>Streptophyta</taxon>
        <taxon>Embryophyta</taxon>
        <taxon>Tracheophyta</taxon>
        <taxon>Spermatophyta</taxon>
        <taxon>Magnoliopsida</taxon>
        <taxon>Liliopsida</taxon>
        <taxon>Dioscoreales</taxon>
        <taxon>Dioscoreaceae</taxon>
        <taxon>Dioscorea</taxon>
    </lineage>
</organism>
<dbReference type="InterPro" id="IPR033443">
    <property type="entry name" value="PROP1-like_PPR_dom"/>
</dbReference>
<comment type="similarity">
    <text evidence="1">Belongs to the PPR family. P subfamily.</text>
</comment>
<evidence type="ECO:0000256" key="1">
    <source>
        <dbReference type="ARBA" id="ARBA00007626"/>
    </source>
</evidence>
<feature type="repeat" description="PPR" evidence="3">
    <location>
        <begin position="170"/>
        <end position="204"/>
    </location>
</feature>
<evidence type="ECO:0000259" key="5">
    <source>
        <dbReference type="Pfam" id="PF17177"/>
    </source>
</evidence>
<dbReference type="PANTHER" id="PTHR47447">
    <property type="entry name" value="OS03G0856100 PROTEIN"/>
    <property type="match status" value="1"/>
</dbReference>
<dbReference type="InterPro" id="IPR011990">
    <property type="entry name" value="TPR-like_helical_dom_sf"/>
</dbReference>
<protein>
    <recommendedName>
        <fullName evidence="5">PROP1-like PPR domain-containing protein</fullName>
    </recommendedName>
</protein>
<dbReference type="Pfam" id="PF17177">
    <property type="entry name" value="PPR_long"/>
    <property type="match status" value="1"/>
</dbReference>
<evidence type="ECO:0000256" key="4">
    <source>
        <dbReference type="SAM" id="MobiDB-lite"/>
    </source>
</evidence>
<dbReference type="AlphaFoldDB" id="A0A9D5D0L2"/>
<dbReference type="Pfam" id="PF01535">
    <property type="entry name" value="PPR"/>
    <property type="match status" value="1"/>
</dbReference>
<dbReference type="Gene3D" id="1.25.40.10">
    <property type="entry name" value="Tetratricopeptide repeat domain"/>
    <property type="match status" value="3"/>
</dbReference>
<reference evidence="6" key="2">
    <citation type="journal article" date="2022" name="Hortic Res">
        <title>The genome of Dioscorea zingiberensis sheds light on the biosynthesis, origin and evolution of the medicinally important diosgenin saponins.</title>
        <authorList>
            <person name="Li Y."/>
            <person name="Tan C."/>
            <person name="Li Z."/>
            <person name="Guo J."/>
            <person name="Li S."/>
            <person name="Chen X."/>
            <person name="Wang C."/>
            <person name="Dai X."/>
            <person name="Yang H."/>
            <person name="Song W."/>
            <person name="Hou L."/>
            <person name="Xu J."/>
            <person name="Tong Z."/>
            <person name="Xu A."/>
            <person name="Yuan X."/>
            <person name="Wang W."/>
            <person name="Yang Q."/>
            <person name="Chen L."/>
            <person name="Sun Z."/>
            <person name="Wang K."/>
            <person name="Pan B."/>
            <person name="Chen J."/>
            <person name="Bao Y."/>
            <person name="Liu F."/>
            <person name="Qi X."/>
            <person name="Gang D.R."/>
            <person name="Wen J."/>
            <person name="Li J."/>
        </authorList>
    </citation>
    <scope>NUCLEOTIDE SEQUENCE</scope>
    <source>
        <strain evidence="6">Dzin_1.0</strain>
    </source>
</reference>
<gene>
    <name evidence="6" type="ORF">J5N97_010422</name>
</gene>
<dbReference type="OrthoDB" id="185373at2759"/>
<keyword evidence="2" id="KW-0677">Repeat</keyword>
<feature type="domain" description="PROP1-like PPR" evidence="5">
    <location>
        <begin position="117"/>
        <end position="239"/>
    </location>
</feature>
<accession>A0A9D5D0L2</accession>
<feature type="repeat" description="PPR" evidence="3">
    <location>
        <begin position="135"/>
        <end position="169"/>
    </location>
</feature>
<dbReference type="Proteomes" id="UP001085076">
    <property type="component" value="Miscellaneous, Linkage group lg02"/>
</dbReference>
<feature type="repeat" description="PPR" evidence="3">
    <location>
        <begin position="393"/>
        <end position="427"/>
    </location>
</feature>
<proteinExistence type="inferred from homology"/>
<keyword evidence="7" id="KW-1185">Reference proteome</keyword>
<feature type="repeat" description="PPR" evidence="3">
    <location>
        <begin position="460"/>
        <end position="494"/>
    </location>
</feature>
<dbReference type="InterPro" id="IPR002885">
    <property type="entry name" value="PPR_rpt"/>
</dbReference>
<dbReference type="PANTHER" id="PTHR47447:SF27">
    <property type="entry name" value="PENTACOTRIPEPTIDE-REPEAT REGION OF PRORP DOMAIN-CONTAINING PROTEIN"/>
    <property type="match status" value="1"/>
</dbReference>
<feature type="repeat" description="PPR" evidence="3">
    <location>
        <begin position="205"/>
        <end position="239"/>
    </location>
</feature>
<evidence type="ECO:0000256" key="2">
    <source>
        <dbReference type="ARBA" id="ARBA00022737"/>
    </source>
</evidence>
<evidence type="ECO:0000256" key="3">
    <source>
        <dbReference type="PROSITE-ProRule" id="PRU00708"/>
    </source>
</evidence>
<evidence type="ECO:0000313" key="7">
    <source>
        <dbReference type="Proteomes" id="UP001085076"/>
    </source>
</evidence>
<dbReference type="PROSITE" id="PS51375">
    <property type="entry name" value="PPR"/>
    <property type="match status" value="6"/>
</dbReference>
<dbReference type="NCBIfam" id="TIGR00756">
    <property type="entry name" value="PPR"/>
    <property type="match status" value="5"/>
</dbReference>
<reference evidence="6" key="1">
    <citation type="submission" date="2021-03" db="EMBL/GenBank/DDBJ databases">
        <authorList>
            <person name="Li Z."/>
            <person name="Yang C."/>
        </authorList>
    </citation>
    <scope>NUCLEOTIDE SEQUENCE</scope>
    <source>
        <strain evidence="6">Dzin_1.0</strain>
        <tissue evidence="6">Leaf</tissue>
    </source>
</reference>
<dbReference type="Pfam" id="PF13041">
    <property type="entry name" value="PPR_2"/>
    <property type="match status" value="1"/>
</dbReference>
<feature type="repeat" description="PPR" evidence="3">
    <location>
        <begin position="100"/>
        <end position="134"/>
    </location>
</feature>
<sequence length="562" mass="63511">MPSNGGLLPKLRARRRSKKPITTAAETAPPSPPIYMRNTISSISNLLRYSPWSSAQSQLHLLPIRWDSFTINQVLKTHPPMEKSWLFFNWASKLPSFKHDHFTYTTMLDIFGEAGRIQSMLRVFQDMAEKGIAADAATYTSLMHWMAKAGDFDGAVRAWEEMRTRRCRPTLVSYTAYIKVLFDHGRPREAARVYREMLEVGLTPNCHTYTVLMEYLAGEGKFDAVLEVLNKLQDVGIRPDKAMCNILVQKCSKAGETSIMAQILQFMKENFIVLRRSIFLEALEALKICGESDHLLREVNPHFSSEGIEEEILESKSTATDISSEIDRGIILNLLTRQNFVAIDHILSQSLHGNLLLDSNLISAIVHANCRNRRSTSALMAFDYCIKTRQILDKPAYTSLLGLSVRSGSYQKVLEIVEEMVRANICLGTYLVSLLIYKLGCSGFPAFAEKLFYLYSTDQNTATCTALISAYLQAGEVDKGLNVYSRMRRQGIPASAGTFVVLIFGLEKAGRPDDAEVHRKEKKRLLWGYHSRETVSLEESLCDYLFDGDYFLHMPLGQHLSV</sequence>
<comment type="caution">
    <text evidence="6">The sequence shown here is derived from an EMBL/GenBank/DDBJ whole genome shotgun (WGS) entry which is preliminary data.</text>
</comment>
<dbReference type="EMBL" id="JAGGNH010000002">
    <property type="protein sequence ID" value="KAJ0982167.1"/>
    <property type="molecule type" value="Genomic_DNA"/>
</dbReference>
<feature type="region of interest" description="Disordered" evidence="4">
    <location>
        <begin position="1"/>
        <end position="30"/>
    </location>
</feature>